<dbReference type="EMBL" id="LCNM01000015">
    <property type="protein sequence ID" value="KKU55899.1"/>
    <property type="molecule type" value="Genomic_DNA"/>
</dbReference>
<name>A0A0G1REZ6_9BACT</name>
<sequence>MCKDQKQYLPGINRNSGVWYHGSWRPLEISFRPDECEIVEVRWEVNEWNPQQAAAFAVGLLRHEDLPPRRVRKEELID</sequence>
<evidence type="ECO:0000313" key="1">
    <source>
        <dbReference type="EMBL" id="KKU55899.1"/>
    </source>
</evidence>
<gene>
    <name evidence="1" type="ORF">UX78_C0015G0046</name>
</gene>
<organism evidence="1 2">
    <name type="scientific">Candidatus Amesbacteria bacterium GW2011_GWA2_47_11</name>
    <dbReference type="NCBI Taxonomy" id="1618357"/>
    <lineage>
        <taxon>Bacteria</taxon>
        <taxon>Candidatus Amesiibacteriota</taxon>
    </lineage>
</organism>
<proteinExistence type="predicted"/>
<protein>
    <submittedName>
        <fullName evidence="1">Uncharacterized protein</fullName>
    </submittedName>
</protein>
<reference evidence="1 2" key="1">
    <citation type="journal article" date="2015" name="Nature">
        <title>rRNA introns, odd ribosomes, and small enigmatic genomes across a large radiation of phyla.</title>
        <authorList>
            <person name="Brown C.T."/>
            <person name="Hug L.A."/>
            <person name="Thomas B.C."/>
            <person name="Sharon I."/>
            <person name="Castelle C.J."/>
            <person name="Singh A."/>
            <person name="Wilkins M.J."/>
            <person name="Williams K.H."/>
            <person name="Banfield J.F."/>
        </authorList>
    </citation>
    <scope>NUCLEOTIDE SEQUENCE [LARGE SCALE GENOMIC DNA]</scope>
</reference>
<comment type="caution">
    <text evidence="1">The sequence shown here is derived from an EMBL/GenBank/DDBJ whole genome shotgun (WGS) entry which is preliminary data.</text>
</comment>
<dbReference type="AlphaFoldDB" id="A0A0G1REZ6"/>
<evidence type="ECO:0000313" key="2">
    <source>
        <dbReference type="Proteomes" id="UP000034607"/>
    </source>
</evidence>
<dbReference type="Proteomes" id="UP000034607">
    <property type="component" value="Unassembled WGS sequence"/>
</dbReference>
<accession>A0A0G1REZ6</accession>